<dbReference type="Gene3D" id="3.30.1490.150">
    <property type="entry name" value="Hypothetical protein ph0010, domain 2"/>
    <property type="match status" value="1"/>
</dbReference>
<keyword evidence="3" id="KW-1185">Reference proteome</keyword>
<comment type="caution">
    <text evidence="2">The sequence shown here is derived from an EMBL/GenBank/DDBJ whole genome shotgun (WGS) entry which is preliminary data.</text>
</comment>
<dbReference type="PANTHER" id="PTHR13016:SF0">
    <property type="entry name" value="AMME SYNDROME CANDIDATE GENE 1 PROTEIN"/>
    <property type="match status" value="1"/>
</dbReference>
<dbReference type="OrthoDB" id="9785549at2"/>
<dbReference type="EMBL" id="BAFE01000089">
    <property type="protein sequence ID" value="GAB49584.1"/>
    <property type="molecule type" value="Genomic_DNA"/>
</dbReference>
<gene>
    <name evidence="2" type="ORF">MOPEL_130_01910</name>
</gene>
<name>H5UV26_9MICO</name>
<dbReference type="NCBIfam" id="TIGR00296">
    <property type="entry name" value="TIGR00296 family protein"/>
    <property type="match status" value="1"/>
</dbReference>
<dbReference type="STRING" id="1089455.MOPEL_130_01910"/>
<accession>H5UV26</accession>
<dbReference type="AlphaFoldDB" id="H5UV26"/>
<dbReference type="PROSITE" id="PS51112">
    <property type="entry name" value="AMMECR1"/>
    <property type="match status" value="1"/>
</dbReference>
<evidence type="ECO:0000313" key="2">
    <source>
        <dbReference type="EMBL" id="GAB49584.1"/>
    </source>
</evidence>
<dbReference type="eggNOG" id="COG2078">
    <property type="taxonomic scope" value="Bacteria"/>
</dbReference>
<dbReference type="PANTHER" id="PTHR13016">
    <property type="entry name" value="AMMECR1 HOMOLOG"/>
    <property type="match status" value="1"/>
</dbReference>
<dbReference type="Gene3D" id="3.30.700.20">
    <property type="entry name" value="Hypothetical protein ph0010, domain 1"/>
    <property type="match status" value="1"/>
</dbReference>
<proteinExistence type="predicted"/>
<dbReference type="Pfam" id="PF01871">
    <property type="entry name" value="AMMECR1"/>
    <property type="match status" value="1"/>
</dbReference>
<dbReference type="InterPro" id="IPR027623">
    <property type="entry name" value="AmmeMemoSam_A"/>
</dbReference>
<dbReference type="Proteomes" id="UP000004367">
    <property type="component" value="Unassembled WGS sequence"/>
</dbReference>
<organism evidence="2 3">
    <name type="scientific">Mobilicoccus pelagius NBRC 104925</name>
    <dbReference type="NCBI Taxonomy" id="1089455"/>
    <lineage>
        <taxon>Bacteria</taxon>
        <taxon>Bacillati</taxon>
        <taxon>Actinomycetota</taxon>
        <taxon>Actinomycetes</taxon>
        <taxon>Micrococcales</taxon>
        <taxon>Dermatophilaceae</taxon>
        <taxon>Mobilicoccus</taxon>
    </lineage>
</organism>
<dbReference type="SUPFAM" id="SSF143447">
    <property type="entry name" value="AMMECR1-like"/>
    <property type="match status" value="1"/>
</dbReference>
<dbReference type="RefSeq" id="WP_009483427.1">
    <property type="nucleotide sequence ID" value="NZ_BAFE01000089.1"/>
</dbReference>
<dbReference type="InterPro" id="IPR027485">
    <property type="entry name" value="AMMECR1_N"/>
</dbReference>
<reference evidence="2 3" key="1">
    <citation type="submission" date="2012-02" db="EMBL/GenBank/DDBJ databases">
        <title>Whole genome shotgun sequence of Mobilicoccus pelagius NBRC 104925.</title>
        <authorList>
            <person name="Yoshida Y."/>
            <person name="Hosoyama A."/>
            <person name="Tsuchikane K."/>
            <person name="Katsumata H."/>
            <person name="Yamazaki S."/>
            <person name="Fujita N."/>
        </authorList>
    </citation>
    <scope>NUCLEOTIDE SEQUENCE [LARGE SCALE GENOMIC DNA]</scope>
    <source>
        <strain evidence="2 3">NBRC 104925</strain>
    </source>
</reference>
<dbReference type="NCBIfam" id="TIGR04335">
    <property type="entry name" value="AmmeMemoSam_A"/>
    <property type="match status" value="1"/>
</dbReference>
<dbReference type="InterPro" id="IPR023473">
    <property type="entry name" value="AMMECR1"/>
</dbReference>
<evidence type="ECO:0000313" key="3">
    <source>
        <dbReference type="Proteomes" id="UP000004367"/>
    </source>
</evidence>
<evidence type="ECO:0000259" key="1">
    <source>
        <dbReference type="PROSITE" id="PS51112"/>
    </source>
</evidence>
<dbReference type="InterPro" id="IPR036071">
    <property type="entry name" value="AMMECR1_dom_sf"/>
</dbReference>
<feature type="domain" description="AMMECR1" evidence="1">
    <location>
        <begin position="17"/>
        <end position="198"/>
    </location>
</feature>
<sequence length="198" mass="21155">MTGSRESRAPSVPVPADAGDVLLPLARGAITRRLDATPPVVPESTDAAAWSADPGASFVTLHLGGRLRGCIGSLEAYRGLRDDVEDNATSAAFRDPRFPPLDVEKVDDTVIEVSVLSAPAPLLVADEGEALAALRPGIDGVILEHGRRRGTFLPQVWEQLPDPATFLAHLRAKAGLPPDFWDEDVLLSTYTVTAWEES</sequence>
<protein>
    <recommendedName>
        <fullName evidence="1">AMMECR1 domain-containing protein</fullName>
    </recommendedName>
</protein>
<dbReference type="InterPro" id="IPR002733">
    <property type="entry name" value="AMMECR1_domain"/>
</dbReference>